<dbReference type="InterPro" id="IPR053743">
    <property type="entry name" value="CRISPR_Cmr7_comp"/>
</dbReference>
<evidence type="ECO:0000313" key="1">
    <source>
        <dbReference type="EMBL" id="BCU68739.1"/>
    </source>
</evidence>
<dbReference type="GO" id="GO:0099048">
    <property type="term" value="P:CRISPR-cas system"/>
    <property type="evidence" value="ECO:0007669"/>
    <property type="project" value="InterPro"/>
</dbReference>
<dbReference type="GeneID" id="66161796"/>
<dbReference type="InterPro" id="IPR043959">
    <property type="entry name" value="Cmr7A"/>
</dbReference>
<sequence>MTEIYYVFVPLVNNVNYNLSNKENNKKNFSVNHSSTGKEIKIELTGNDHISGIKENDKNGKKYVEIHNILVLTGYAIDENSLELVPTLDPCDYVKGILIAGKLQEEIDKKAMSITFSKDEVMNKLYFIRKSKVDLKEQATIKLIIAENKKVSKTKYNSLNIDEHKIQGIKYLYGITDADAINDLKIKLNDMINYYSIGS</sequence>
<dbReference type="RefSeq" id="WP_221288606.1">
    <property type="nucleotide sequence ID" value="NZ_AP024597.1"/>
</dbReference>
<reference evidence="1 2" key="1">
    <citation type="submission" date="2021-04" db="EMBL/GenBank/DDBJ databases">
        <title>Complete genome sequence of Stygiolobus sp. KN-1.</title>
        <authorList>
            <person name="Nakamura K."/>
            <person name="Sakai H."/>
            <person name="Kurosawa N."/>
        </authorList>
    </citation>
    <scope>NUCLEOTIDE SEQUENCE [LARGE SCALE GENOMIC DNA]</scope>
    <source>
        <strain evidence="1 2">KN-1</strain>
    </source>
</reference>
<dbReference type="GO" id="GO:0051607">
    <property type="term" value="P:defense response to virus"/>
    <property type="evidence" value="ECO:0007669"/>
    <property type="project" value="InterPro"/>
</dbReference>
<name>A0A8D5U4D2_9CREN</name>
<dbReference type="Gene3D" id="2.60.120.1670">
    <property type="match status" value="1"/>
</dbReference>
<dbReference type="AlphaFoldDB" id="A0A8D5U4D2"/>
<dbReference type="Pfam" id="PF19021">
    <property type="entry name" value="Cmr7A"/>
    <property type="match status" value="1"/>
</dbReference>
<keyword evidence="2" id="KW-1185">Reference proteome</keyword>
<proteinExistence type="predicted"/>
<dbReference type="EMBL" id="AP024597">
    <property type="protein sequence ID" value="BCU68739.1"/>
    <property type="molecule type" value="Genomic_DNA"/>
</dbReference>
<protein>
    <submittedName>
        <fullName evidence="1">Uncharacterized protein</fullName>
    </submittedName>
</protein>
<evidence type="ECO:0000313" key="2">
    <source>
        <dbReference type="Proteomes" id="UP000825123"/>
    </source>
</evidence>
<organism evidence="1 2">
    <name type="scientific">Stygiolobus caldivivus</name>
    <dbReference type="NCBI Taxonomy" id="2824673"/>
    <lineage>
        <taxon>Archaea</taxon>
        <taxon>Thermoproteota</taxon>
        <taxon>Thermoprotei</taxon>
        <taxon>Sulfolobales</taxon>
        <taxon>Sulfolobaceae</taxon>
        <taxon>Stygiolobus</taxon>
    </lineage>
</organism>
<gene>
    <name evidence="1" type="ORF">KN1_00360</name>
</gene>
<dbReference type="KEGG" id="csty:KN1_00360"/>
<accession>A0A8D5U4D2</accession>
<dbReference type="Proteomes" id="UP000825123">
    <property type="component" value="Chromosome"/>
</dbReference>